<dbReference type="GO" id="GO:0005783">
    <property type="term" value="C:endoplasmic reticulum"/>
    <property type="evidence" value="ECO:0007669"/>
    <property type="project" value="UniProtKB-SubCell"/>
</dbReference>
<keyword evidence="8" id="KW-1185">Reference proteome</keyword>
<evidence type="ECO:0000313" key="7">
    <source>
        <dbReference type="EMBL" id="EEA25384.1"/>
    </source>
</evidence>
<comment type="subcellular location">
    <subcellularLocation>
        <location evidence="2">Endoplasmic reticulum</location>
    </subcellularLocation>
    <subcellularLocation>
        <location evidence="3">Membrane</location>
    </subcellularLocation>
    <subcellularLocation>
        <location evidence="1">Mitochondrion</location>
    </subcellularLocation>
</comment>
<dbReference type="PANTHER" id="PTHR48182:SF2">
    <property type="entry name" value="PROTEIN SERAC1"/>
    <property type="match status" value="1"/>
</dbReference>
<dbReference type="GO" id="GO:0005739">
    <property type="term" value="C:mitochondrion"/>
    <property type="evidence" value="ECO:0007669"/>
    <property type="project" value="UniProtKB-SubCell"/>
</dbReference>
<gene>
    <name evidence="7" type="ORF">PMAA_064950</name>
</gene>
<dbReference type="EMBL" id="DS995900">
    <property type="protein sequence ID" value="EEA25384.1"/>
    <property type="molecule type" value="Genomic_DNA"/>
</dbReference>
<dbReference type="GO" id="GO:0016020">
    <property type="term" value="C:membrane"/>
    <property type="evidence" value="ECO:0007669"/>
    <property type="project" value="UniProtKB-SubCell"/>
</dbReference>
<reference evidence="8" key="1">
    <citation type="journal article" date="2015" name="Genome Announc.">
        <title>Genome sequence of the AIDS-associated pathogen Penicillium marneffei (ATCC18224) and its near taxonomic relative Talaromyces stipitatus (ATCC10500).</title>
        <authorList>
            <person name="Nierman W.C."/>
            <person name="Fedorova-Abrams N.D."/>
            <person name="Andrianopoulos A."/>
        </authorList>
    </citation>
    <scope>NUCLEOTIDE SEQUENCE [LARGE SCALE GENOMIC DNA]</scope>
    <source>
        <strain evidence="8">ATCC 18224 / CBS 334.59 / QM 7333</strain>
    </source>
</reference>
<evidence type="ECO:0000256" key="1">
    <source>
        <dbReference type="ARBA" id="ARBA00004173"/>
    </source>
</evidence>
<dbReference type="PhylomeDB" id="B6QB43"/>
<dbReference type="PANTHER" id="PTHR48182">
    <property type="entry name" value="PROTEIN SERAC1"/>
    <property type="match status" value="1"/>
</dbReference>
<protein>
    <recommendedName>
        <fullName evidence="9">AB hydrolase-1 domain-containing protein</fullName>
    </recommendedName>
</protein>
<dbReference type="HOGENOM" id="CLU_1090325_0_0_1"/>
<evidence type="ECO:0000256" key="5">
    <source>
        <dbReference type="ARBA" id="ARBA00023128"/>
    </source>
</evidence>
<evidence type="ECO:0008006" key="9">
    <source>
        <dbReference type="Google" id="ProtNLM"/>
    </source>
</evidence>
<proteinExistence type="predicted"/>
<evidence type="ECO:0000256" key="4">
    <source>
        <dbReference type="ARBA" id="ARBA00022824"/>
    </source>
</evidence>
<evidence type="ECO:0000256" key="2">
    <source>
        <dbReference type="ARBA" id="ARBA00004240"/>
    </source>
</evidence>
<keyword evidence="6" id="KW-0472">Membrane</keyword>
<dbReference type="VEuPathDB" id="FungiDB:PMAA_064950"/>
<sequence length="255" mass="28929">MPLQRELLLIERLWTLPSREPADGVVAFRLVLIHGITNASRLDDPSKIGEILSKRVPSARILEFHFPRFVPSQYSRWTGLKEEARVVNKRVHDTCDEMSNQETVDPTEIPLIFMGHGFGGFLTKQPTSSQIFFGTPHRGVDLLSWENHVLRLLAFSKSTPGSISHLLQTLPEQLAEDAEEFAALSWQFHVMNMIEGQGTDYDTVLDRFSASFDSRGGRNIIMSKKHSQLWDLQPEDPWLDTILAMLKSFVGVKTS</sequence>
<evidence type="ECO:0000256" key="6">
    <source>
        <dbReference type="ARBA" id="ARBA00023136"/>
    </source>
</evidence>
<organism evidence="7 8">
    <name type="scientific">Talaromyces marneffei (strain ATCC 18224 / CBS 334.59 / QM 7333)</name>
    <name type="common">Penicillium marneffei</name>
    <dbReference type="NCBI Taxonomy" id="441960"/>
    <lineage>
        <taxon>Eukaryota</taxon>
        <taxon>Fungi</taxon>
        <taxon>Dikarya</taxon>
        <taxon>Ascomycota</taxon>
        <taxon>Pezizomycotina</taxon>
        <taxon>Eurotiomycetes</taxon>
        <taxon>Eurotiomycetidae</taxon>
        <taxon>Eurotiales</taxon>
        <taxon>Trichocomaceae</taxon>
        <taxon>Talaromyces</taxon>
        <taxon>Talaromyces sect. Talaromyces</taxon>
    </lineage>
</organism>
<evidence type="ECO:0000256" key="3">
    <source>
        <dbReference type="ARBA" id="ARBA00004370"/>
    </source>
</evidence>
<evidence type="ECO:0000313" key="8">
    <source>
        <dbReference type="Proteomes" id="UP000001294"/>
    </source>
</evidence>
<name>B6QB43_TALMQ</name>
<accession>B6QB43</accession>
<keyword evidence="5" id="KW-0496">Mitochondrion</keyword>
<dbReference type="AlphaFoldDB" id="B6QB43"/>
<keyword evidence="4" id="KW-0256">Endoplasmic reticulum</keyword>
<dbReference type="InterPro" id="IPR052374">
    <property type="entry name" value="SERAC1"/>
</dbReference>
<dbReference type="Proteomes" id="UP000001294">
    <property type="component" value="Unassembled WGS sequence"/>
</dbReference>